<comment type="caution">
    <text evidence="8">The sequence shown here is derived from an EMBL/GenBank/DDBJ whole genome shotgun (WGS) entry which is preliminary data.</text>
</comment>
<feature type="coiled-coil region" evidence="4">
    <location>
        <begin position="488"/>
        <end position="529"/>
    </location>
</feature>
<feature type="region of interest" description="Disordered" evidence="5">
    <location>
        <begin position="926"/>
        <end position="974"/>
    </location>
</feature>
<evidence type="ECO:0000259" key="7">
    <source>
        <dbReference type="Pfam" id="PF25785"/>
    </source>
</evidence>
<keyword evidence="2 4" id="KW-0175">Coiled coil</keyword>
<name>A0A388LHI6_CHABU</name>
<dbReference type="GO" id="GO:0006406">
    <property type="term" value="P:mRNA export from nucleus"/>
    <property type="evidence" value="ECO:0007669"/>
    <property type="project" value="TreeGrafter"/>
</dbReference>
<keyword evidence="3" id="KW-0539">Nucleus</keyword>
<dbReference type="EMBL" id="BFEA01000385">
    <property type="protein sequence ID" value="GBG81737.1"/>
    <property type="molecule type" value="Genomic_DNA"/>
</dbReference>
<feature type="coiled-coil region" evidence="4">
    <location>
        <begin position="225"/>
        <end position="266"/>
    </location>
</feature>
<evidence type="ECO:0000256" key="2">
    <source>
        <dbReference type="ARBA" id="ARBA00023054"/>
    </source>
</evidence>
<feature type="domain" description="NUA/TPR/MLP1-2-like" evidence="7">
    <location>
        <begin position="495"/>
        <end position="598"/>
    </location>
</feature>
<feature type="coiled-coil region" evidence="4">
    <location>
        <begin position="21"/>
        <end position="106"/>
    </location>
</feature>
<dbReference type="Pfam" id="PF25481">
    <property type="entry name" value="Nucleoprot-TPR"/>
    <property type="match status" value="1"/>
</dbReference>
<sequence>MPLFVSDIEYDAVRHDVSAVVARADEKVRELLIQVEVQKARADAAAINAEQTCALLEQKYLALAAEQSQLEQDKDQLASSLAERSAELAEAKSQAQQLQLEAVRRDGEAERHQVEIAELHRGKRELLELTEHKNAELDEKNSSIKAYLEKIVALTNERARVEAELLEERAEAARARAMQARLTQEKELLDQHNSWLNAELTTKSEALLEERRKSGEVEAELRTKLTEVDKNCKDASDMAKRLKDRVKDLENQLSQTREELKYVKDEAASQEEHFTGEIATASKLASLYKESSEGWSKKCNELEGVVKALETHLTQMETEYRLKLEKAVADKAAEAKVFSERISAIEKEAEEAKEELAQVRSQPELLSLAWRSPEGPSEPGEGQEPLVADFQEASFRSRVPEMSHAALAASLVREGWTLTTMYAKYQEAADAWRHEKQERLHAQSLLDRVYYEIEQKATVIIEEREKHFRMVQSYKIMEDKLKESAAFKGELEASLREAKALVRDREREIKSLEKEASDLLTQLAYLVKENAALGEGQGPSRVELELPIMPMSQGEESAADAVISGRLLTFKDAYDLVKINASLRRSLRDLALQNETKEEEIKKAFDEQLSKRNEANRKALLELKERMEQRDEAIKALKEQLAMYKRLYDDEVKIHSSQVLANGNGVEDGASPDYRRLFESVQEELQKLREETTQQAKALQKDVDKARDEASAARVERGKADGEARFAKEQYESLQRAMEDQRKEMEAVLSRNMEFSQLITDYQRKLREASQDVARAEDEARRKTIEASVLEREKELLISAETRASQEAKTLSERVHRLQAVLDTSQIAEQAREESKVAERQRHVAEAQRLQREWVESKKELEMERNHSRDLIIARDKAVAEVKAKLEAAEAACANAERACQETERRAKTAESRVEALQQELKEAEEKLAVLHAGTEDDSKDSETSDKEAQLSQSLGLGMSWTRTLNPDPGPTSD</sequence>
<dbReference type="OMA" id="PEMSHAA"/>
<organism evidence="8 9">
    <name type="scientific">Chara braunii</name>
    <name type="common">Braun's stonewort</name>
    <dbReference type="NCBI Taxonomy" id="69332"/>
    <lineage>
        <taxon>Eukaryota</taxon>
        <taxon>Viridiplantae</taxon>
        <taxon>Streptophyta</taxon>
        <taxon>Charophyceae</taxon>
        <taxon>Charales</taxon>
        <taxon>Characeae</taxon>
        <taxon>Chara</taxon>
    </lineage>
</organism>
<feature type="coiled-coil region" evidence="4">
    <location>
        <begin position="671"/>
        <end position="793"/>
    </location>
</feature>
<dbReference type="Gramene" id="GBG81737">
    <property type="protein sequence ID" value="GBG81737"/>
    <property type="gene ID" value="CBR_g33916"/>
</dbReference>
<feature type="coiled-coil region" evidence="4">
    <location>
        <begin position="137"/>
        <end position="183"/>
    </location>
</feature>
<dbReference type="PANTHER" id="PTHR18898:SF2">
    <property type="entry name" value="NUCLEOPROTEIN TPR"/>
    <property type="match status" value="1"/>
</dbReference>
<dbReference type="AlphaFoldDB" id="A0A388LHI6"/>
<protein>
    <recommendedName>
        <fullName evidence="10">Nucleoprotein TPR/MLP1 domain-containing protein</fullName>
    </recommendedName>
</protein>
<feature type="coiled-coil region" evidence="4">
    <location>
        <begin position="299"/>
        <end position="362"/>
    </location>
</feature>
<feature type="domain" description="Nucleoprotein TPR/MPL1" evidence="6">
    <location>
        <begin position="170"/>
        <end position="249"/>
    </location>
</feature>
<dbReference type="OrthoDB" id="343070at2759"/>
<dbReference type="GO" id="GO:0005643">
    <property type="term" value="C:nuclear pore"/>
    <property type="evidence" value="ECO:0007669"/>
    <property type="project" value="TreeGrafter"/>
</dbReference>
<feature type="compositionally biased region" description="Polar residues" evidence="5">
    <location>
        <begin position="950"/>
        <end position="965"/>
    </location>
</feature>
<evidence type="ECO:0000256" key="4">
    <source>
        <dbReference type="SAM" id="Coils"/>
    </source>
</evidence>
<gene>
    <name evidence="8" type="ORF">CBR_g33916</name>
</gene>
<dbReference type="GO" id="GO:0017056">
    <property type="term" value="F:structural constituent of nuclear pore"/>
    <property type="evidence" value="ECO:0007669"/>
    <property type="project" value="TreeGrafter"/>
</dbReference>
<proteinExistence type="predicted"/>
<evidence type="ECO:0008006" key="10">
    <source>
        <dbReference type="Google" id="ProtNLM"/>
    </source>
</evidence>
<evidence type="ECO:0000313" key="8">
    <source>
        <dbReference type="EMBL" id="GBG81737.1"/>
    </source>
</evidence>
<comment type="subcellular location">
    <subcellularLocation>
        <location evidence="1">Nucleus</location>
    </subcellularLocation>
</comment>
<dbReference type="InterPro" id="IPR057577">
    <property type="entry name" value="Nucleoprot-TPR/MLP1_dom"/>
</dbReference>
<evidence type="ECO:0000259" key="6">
    <source>
        <dbReference type="Pfam" id="PF25481"/>
    </source>
</evidence>
<accession>A0A388LHI6</accession>
<evidence type="ECO:0000313" key="9">
    <source>
        <dbReference type="Proteomes" id="UP000265515"/>
    </source>
</evidence>
<evidence type="ECO:0000256" key="5">
    <source>
        <dbReference type="SAM" id="MobiDB-lite"/>
    </source>
</evidence>
<keyword evidence="9" id="KW-1185">Reference proteome</keyword>
<dbReference type="Proteomes" id="UP000265515">
    <property type="component" value="Unassembled WGS sequence"/>
</dbReference>
<reference evidence="8 9" key="1">
    <citation type="journal article" date="2018" name="Cell">
        <title>The Chara Genome: Secondary Complexity and Implications for Plant Terrestrialization.</title>
        <authorList>
            <person name="Nishiyama T."/>
            <person name="Sakayama H."/>
            <person name="Vries J.D."/>
            <person name="Buschmann H."/>
            <person name="Saint-Marcoux D."/>
            <person name="Ullrich K.K."/>
            <person name="Haas F.B."/>
            <person name="Vanderstraeten L."/>
            <person name="Becker D."/>
            <person name="Lang D."/>
            <person name="Vosolsobe S."/>
            <person name="Rombauts S."/>
            <person name="Wilhelmsson P.K.I."/>
            <person name="Janitza P."/>
            <person name="Kern R."/>
            <person name="Heyl A."/>
            <person name="Rumpler F."/>
            <person name="Villalobos L.I.A.C."/>
            <person name="Clay J.M."/>
            <person name="Skokan R."/>
            <person name="Toyoda A."/>
            <person name="Suzuki Y."/>
            <person name="Kagoshima H."/>
            <person name="Schijlen E."/>
            <person name="Tajeshwar N."/>
            <person name="Catarino B."/>
            <person name="Hetherington A.J."/>
            <person name="Saltykova A."/>
            <person name="Bonnot C."/>
            <person name="Breuninger H."/>
            <person name="Symeonidi A."/>
            <person name="Radhakrishnan G.V."/>
            <person name="Van Nieuwerburgh F."/>
            <person name="Deforce D."/>
            <person name="Chang C."/>
            <person name="Karol K.G."/>
            <person name="Hedrich R."/>
            <person name="Ulvskov P."/>
            <person name="Glockner G."/>
            <person name="Delwiche C.F."/>
            <person name="Petrasek J."/>
            <person name="Van de Peer Y."/>
            <person name="Friml J."/>
            <person name="Beilby M."/>
            <person name="Dolan L."/>
            <person name="Kohara Y."/>
            <person name="Sugano S."/>
            <person name="Fujiyama A."/>
            <person name="Delaux P.-M."/>
            <person name="Quint M."/>
            <person name="TheiBen G."/>
            <person name="Hagemann M."/>
            <person name="Harholt J."/>
            <person name="Dunand C."/>
            <person name="Zachgo S."/>
            <person name="Langdale J."/>
            <person name="Maumus F."/>
            <person name="Straeten D.V.D."/>
            <person name="Gould S.B."/>
            <person name="Rensing S.A."/>
        </authorList>
    </citation>
    <scope>NUCLEOTIDE SEQUENCE [LARGE SCALE GENOMIC DNA]</scope>
    <source>
        <strain evidence="8 9">S276</strain>
    </source>
</reference>
<evidence type="ECO:0000256" key="1">
    <source>
        <dbReference type="ARBA" id="ARBA00004123"/>
    </source>
</evidence>
<feature type="compositionally biased region" description="Basic and acidic residues" evidence="5">
    <location>
        <begin position="926"/>
        <end position="949"/>
    </location>
</feature>
<evidence type="ECO:0000256" key="3">
    <source>
        <dbReference type="ARBA" id="ARBA00023242"/>
    </source>
</evidence>
<feature type="coiled-coil region" evidence="4">
    <location>
        <begin position="580"/>
        <end position="647"/>
    </location>
</feature>
<dbReference type="PANTHER" id="PTHR18898">
    <property type="entry name" value="NUCLEOPROTEIN TPR-RELATED"/>
    <property type="match status" value="1"/>
</dbReference>
<dbReference type="Pfam" id="PF25785">
    <property type="entry name" value="TPR"/>
    <property type="match status" value="1"/>
</dbReference>
<dbReference type="STRING" id="69332.A0A388LHI6"/>
<dbReference type="InterPro" id="IPR057974">
    <property type="entry name" value="NUA/TPR/MLP1-2-like_dom"/>
</dbReference>